<evidence type="ECO:0000313" key="2">
    <source>
        <dbReference type="Proteomes" id="UP000534783"/>
    </source>
</evidence>
<dbReference type="Proteomes" id="UP000534783">
    <property type="component" value="Unassembled WGS sequence"/>
</dbReference>
<proteinExistence type="predicted"/>
<gene>
    <name evidence="1" type="ORF">MNODULE_03815</name>
</gene>
<sequence length="77" mass="8384">MILFPGDKIYFDSPLLGKVGPASVVSLTVDGILVDHPIVGTIVSIPREWVIEGAKEVKPKEVLFKLDGVNIQVKPIF</sequence>
<dbReference type="AlphaFoldDB" id="A0A7X6DMX6"/>
<comment type="caution">
    <text evidence="1">The sequence shown here is derived from an EMBL/GenBank/DDBJ whole genome shotgun (WGS) entry which is preliminary data.</text>
</comment>
<protein>
    <submittedName>
        <fullName evidence="1">Uncharacterized protein</fullName>
    </submittedName>
</protein>
<dbReference type="RefSeq" id="WP_168058157.1">
    <property type="nucleotide sequence ID" value="NZ_VTOW01000001.1"/>
</dbReference>
<evidence type="ECO:0000313" key="1">
    <source>
        <dbReference type="EMBL" id="NKE69873.1"/>
    </source>
</evidence>
<organism evidence="1 2">
    <name type="scientific">Candidatus Manganitrophus noduliformans</name>
    <dbReference type="NCBI Taxonomy" id="2606439"/>
    <lineage>
        <taxon>Bacteria</taxon>
        <taxon>Pseudomonadati</taxon>
        <taxon>Nitrospirota</taxon>
        <taxon>Nitrospiria</taxon>
        <taxon>Candidatus Troglogloeales</taxon>
        <taxon>Candidatus Manganitrophaceae</taxon>
        <taxon>Candidatus Manganitrophus</taxon>
    </lineage>
</organism>
<dbReference type="EMBL" id="VTOW01000001">
    <property type="protein sequence ID" value="NKE69873.1"/>
    <property type="molecule type" value="Genomic_DNA"/>
</dbReference>
<accession>A0A7X6DMX6</accession>
<reference evidence="1 2" key="1">
    <citation type="journal article" date="2020" name="Nature">
        <title>Bacterial chemolithoautotrophy via manganese oxidation.</title>
        <authorList>
            <person name="Yu H."/>
            <person name="Leadbetter J.R."/>
        </authorList>
    </citation>
    <scope>NUCLEOTIDE SEQUENCE [LARGE SCALE GENOMIC DNA]</scope>
    <source>
        <strain evidence="1 2">Mn-1</strain>
    </source>
</reference>
<name>A0A7X6DMX6_9BACT</name>
<keyword evidence="2" id="KW-1185">Reference proteome</keyword>